<keyword evidence="8" id="KW-1185">Reference proteome</keyword>
<dbReference type="SUPFAM" id="SSF52172">
    <property type="entry name" value="CheY-like"/>
    <property type="match status" value="1"/>
</dbReference>
<dbReference type="Proteomes" id="UP000697995">
    <property type="component" value="Unassembled WGS sequence"/>
</dbReference>
<dbReference type="Gene3D" id="1.10.10.10">
    <property type="entry name" value="Winged helix-like DNA-binding domain superfamily/Winged helix DNA-binding domain"/>
    <property type="match status" value="1"/>
</dbReference>
<evidence type="ECO:0008006" key="9">
    <source>
        <dbReference type="Google" id="ProtNLM"/>
    </source>
</evidence>
<dbReference type="PANTHER" id="PTHR44688:SF16">
    <property type="entry name" value="DNA-BINDING TRANSCRIPTIONAL ACTIVATOR DEVR_DOSR"/>
    <property type="match status" value="1"/>
</dbReference>
<dbReference type="Pfam" id="PF00196">
    <property type="entry name" value="GerE"/>
    <property type="match status" value="1"/>
</dbReference>
<dbReference type="SMART" id="SM00421">
    <property type="entry name" value="HTH_LUXR"/>
    <property type="match status" value="1"/>
</dbReference>
<name>A0ABS1D1Z6_9PROT</name>
<keyword evidence="3" id="KW-0804">Transcription</keyword>
<dbReference type="InterPro" id="IPR016032">
    <property type="entry name" value="Sig_transdc_resp-reg_C-effctor"/>
</dbReference>
<accession>A0ABS1D1Z6</accession>
<feature type="domain" description="HTH luxR-type" evidence="5">
    <location>
        <begin position="131"/>
        <end position="196"/>
    </location>
</feature>
<sequence length="211" mass="22433">MPGHVVIVEDDDDMRDSIACLLAAEGRSAAEYASAEAFLADGVPRGTSCILVDMRLGDGIDGITLIERLRRAGEVPPVVVITGHGDIPLAVRAMQAGAIDFIEKPFTPERLLDAVARASTRRSDDPAQGRARERVNALSPRERQVLKGLVAGQPNKVVAHELGLSTRTVETYRAAIMDKLGCRSFAEAVRLAITAGLDDETPPGKCAVPAV</sequence>
<evidence type="ECO:0000259" key="5">
    <source>
        <dbReference type="PROSITE" id="PS50043"/>
    </source>
</evidence>
<dbReference type="SMART" id="SM00448">
    <property type="entry name" value="REC"/>
    <property type="match status" value="1"/>
</dbReference>
<dbReference type="InterPro" id="IPR011006">
    <property type="entry name" value="CheY-like_superfamily"/>
</dbReference>
<protein>
    <recommendedName>
        <fullName evidence="9">DNA-binding response regulator</fullName>
    </recommendedName>
</protein>
<proteinExistence type="predicted"/>
<dbReference type="PROSITE" id="PS50110">
    <property type="entry name" value="RESPONSE_REGULATORY"/>
    <property type="match status" value="1"/>
</dbReference>
<dbReference type="Pfam" id="PF00072">
    <property type="entry name" value="Response_reg"/>
    <property type="match status" value="1"/>
</dbReference>
<dbReference type="PROSITE" id="PS50043">
    <property type="entry name" value="HTH_LUXR_2"/>
    <property type="match status" value="1"/>
</dbReference>
<evidence type="ECO:0000256" key="3">
    <source>
        <dbReference type="ARBA" id="ARBA00023163"/>
    </source>
</evidence>
<keyword evidence="4" id="KW-0597">Phosphoprotein</keyword>
<gene>
    <name evidence="7" type="ORF">CKO45_21780</name>
</gene>
<feature type="domain" description="Response regulatory" evidence="6">
    <location>
        <begin position="4"/>
        <end position="119"/>
    </location>
</feature>
<dbReference type="InterPro" id="IPR000792">
    <property type="entry name" value="Tscrpt_reg_LuxR_C"/>
</dbReference>
<organism evidence="7 8">
    <name type="scientific">Paracraurococcus ruber</name>
    <dbReference type="NCBI Taxonomy" id="77675"/>
    <lineage>
        <taxon>Bacteria</taxon>
        <taxon>Pseudomonadati</taxon>
        <taxon>Pseudomonadota</taxon>
        <taxon>Alphaproteobacteria</taxon>
        <taxon>Acetobacterales</taxon>
        <taxon>Roseomonadaceae</taxon>
        <taxon>Paracraurococcus</taxon>
    </lineage>
</organism>
<dbReference type="SUPFAM" id="SSF46894">
    <property type="entry name" value="C-terminal effector domain of the bipartite response regulators"/>
    <property type="match status" value="1"/>
</dbReference>
<evidence type="ECO:0000256" key="2">
    <source>
        <dbReference type="ARBA" id="ARBA00023125"/>
    </source>
</evidence>
<dbReference type="PRINTS" id="PR00038">
    <property type="entry name" value="HTHLUXR"/>
</dbReference>
<reference evidence="7 8" key="1">
    <citation type="journal article" date="2020" name="Microorganisms">
        <title>Osmotic Adaptation and Compatible Solute Biosynthesis of Phototrophic Bacteria as Revealed from Genome Analyses.</title>
        <authorList>
            <person name="Imhoff J.F."/>
            <person name="Rahn T."/>
            <person name="Kunzel S."/>
            <person name="Keller A."/>
            <person name="Neulinger S.C."/>
        </authorList>
    </citation>
    <scope>NUCLEOTIDE SEQUENCE [LARGE SCALE GENOMIC DNA]</scope>
    <source>
        <strain evidence="7 8">DSM 15382</strain>
    </source>
</reference>
<keyword evidence="1" id="KW-0805">Transcription regulation</keyword>
<dbReference type="Gene3D" id="3.40.50.2300">
    <property type="match status" value="1"/>
</dbReference>
<dbReference type="PANTHER" id="PTHR44688">
    <property type="entry name" value="DNA-BINDING TRANSCRIPTIONAL ACTIVATOR DEVR_DOSR"/>
    <property type="match status" value="1"/>
</dbReference>
<dbReference type="PROSITE" id="PS00622">
    <property type="entry name" value="HTH_LUXR_1"/>
    <property type="match status" value="1"/>
</dbReference>
<dbReference type="InterPro" id="IPR001789">
    <property type="entry name" value="Sig_transdc_resp-reg_receiver"/>
</dbReference>
<comment type="caution">
    <text evidence="7">The sequence shown here is derived from an EMBL/GenBank/DDBJ whole genome shotgun (WGS) entry which is preliminary data.</text>
</comment>
<evidence type="ECO:0000313" key="8">
    <source>
        <dbReference type="Proteomes" id="UP000697995"/>
    </source>
</evidence>
<dbReference type="CDD" id="cd06170">
    <property type="entry name" value="LuxR_C_like"/>
    <property type="match status" value="1"/>
</dbReference>
<feature type="modified residue" description="4-aspartylphosphate" evidence="4">
    <location>
        <position position="53"/>
    </location>
</feature>
<keyword evidence="2" id="KW-0238">DNA-binding</keyword>
<evidence type="ECO:0000256" key="1">
    <source>
        <dbReference type="ARBA" id="ARBA00023015"/>
    </source>
</evidence>
<evidence type="ECO:0000259" key="6">
    <source>
        <dbReference type="PROSITE" id="PS50110"/>
    </source>
</evidence>
<evidence type="ECO:0000256" key="4">
    <source>
        <dbReference type="PROSITE-ProRule" id="PRU00169"/>
    </source>
</evidence>
<evidence type="ECO:0000313" key="7">
    <source>
        <dbReference type="EMBL" id="MBK1660855.1"/>
    </source>
</evidence>
<dbReference type="InterPro" id="IPR036388">
    <property type="entry name" value="WH-like_DNA-bd_sf"/>
</dbReference>
<dbReference type="EMBL" id="NRSG01000219">
    <property type="protein sequence ID" value="MBK1660855.1"/>
    <property type="molecule type" value="Genomic_DNA"/>
</dbReference>